<keyword evidence="3" id="KW-0813">Transport</keyword>
<feature type="transmembrane region" description="Helical" evidence="15">
    <location>
        <begin position="352"/>
        <end position="374"/>
    </location>
</feature>
<feature type="transmembrane region" description="Helical" evidence="15">
    <location>
        <begin position="108"/>
        <end position="131"/>
    </location>
</feature>
<dbReference type="GO" id="GO:0055070">
    <property type="term" value="P:copper ion homeostasis"/>
    <property type="evidence" value="ECO:0007669"/>
    <property type="project" value="TreeGrafter"/>
</dbReference>
<dbReference type="InterPro" id="IPR023299">
    <property type="entry name" value="ATPase_P-typ_cyto_dom_N"/>
</dbReference>
<evidence type="ECO:0000256" key="12">
    <source>
        <dbReference type="ARBA" id="ARBA00022989"/>
    </source>
</evidence>
<dbReference type="InterPro" id="IPR001757">
    <property type="entry name" value="P_typ_ATPase"/>
</dbReference>
<dbReference type="OrthoDB" id="9807843at2"/>
<dbReference type="PROSITE" id="PS01047">
    <property type="entry name" value="HMA_1"/>
    <property type="match status" value="1"/>
</dbReference>
<dbReference type="InterPro" id="IPR006121">
    <property type="entry name" value="HMA_dom"/>
</dbReference>
<evidence type="ECO:0000313" key="18">
    <source>
        <dbReference type="Proteomes" id="UP000199110"/>
    </source>
</evidence>
<organism evidence="17 18">
    <name type="scientific">Jannaschia pohangensis</name>
    <dbReference type="NCBI Taxonomy" id="390807"/>
    <lineage>
        <taxon>Bacteria</taxon>
        <taxon>Pseudomonadati</taxon>
        <taxon>Pseudomonadota</taxon>
        <taxon>Alphaproteobacteria</taxon>
        <taxon>Rhodobacterales</taxon>
        <taxon>Roseobacteraceae</taxon>
        <taxon>Jannaschia</taxon>
    </lineage>
</organism>
<dbReference type="Gene3D" id="3.40.1110.10">
    <property type="entry name" value="Calcium-transporting ATPase, cytoplasmic domain N"/>
    <property type="match status" value="1"/>
</dbReference>
<evidence type="ECO:0000256" key="5">
    <source>
        <dbReference type="ARBA" id="ARBA00022553"/>
    </source>
</evidence>
<evidence type="ECO:0000313" key="17">
    <source>
        <dbReference type="EMBL" id="SFJ57698.1"/>
    </source>
</evidence>
<evidence type="ECO:0000256" key="13">
    <source>
        <dbReference type="ARBA" id="ARBA00023065"/>
    </source>
</evidence>
<dbReference type="InterPro" id="IPR036412">
    <property type="entry name" value="HAD-like_sf"/>
</dbReference>
<protein>
    <submittedName>
        <fullName evidence="17">Cu2+-exporting ATPase</fullName>
    </submittedName>
</protein>
<feature type="domain" description="HMA" evidence="16">
    <location>
        <begin position="26"/>
        <end position="91"/>
    </location>
</feature>
<dbReference type="SUPFAM" id="SSF81653">
    <property type="entry name" value="Calcium ATPase, transduction domain A"/>
    <property type="match status" value="1"/>
</dbReference>
<keyword evidence="4" id="KW-1003">Cell membrane</keyword>
<dbReference type="InterPro" id="IPR027256">
    <property type="entry name" value="P-typ_ATPase_IB"/>
</dbReference>
<evidence type="ECO:0000256" key="6">
    <source>
        <dbReference type="ARBA" id="ARBA00022692"/>
    </source>
</evidence>
<dbReference type="InterPro" id="IPR017969">
    <property type="entry name" value="Heavy-metal-associated_CS"/>
</dbReference>
<dbReference type="GO" id="GO:0005524">
    <property type="term" value="F:ATP binding"/>
    <property type="evidence" value="ECO:0007669"/>
    <property type="project" value="UniProtKB-KW"/>
</dbReference>
<comment type="subcellular location">
    <subcellularLocation>
        <location evidence="1">Cell membrane</location>
        <topology evidence="1">Multi-pass membrane protein</topology>
    </subcellularLocation>
</comment>
<dbReference type="PRINTS" id="PR00941">
    <property type="entry name" value="CDATPASE"/>
</dbReference>
<dbReference type="InterPro" id="IPR036163">
    <property type="entry name" value="HMA_dom_sf"/>
</dbReference>
<evidence type="ECO:0000256" key="10">
    <source>
        <dbReference type="ARBA" id="ARBA00022842"/>
    </source>
</evidence>
<dbReference type="Pfam" id="PF00702">
    <property type="entry name" value="Hydrolase"/>
    <property type="match status" value="1"/>
</dbReference>
<dbReference type="AlphaFoldDB" id="A0A1I3SFZ9"/>
<dbReference type="PROSITE" id="PS00154">
    <property type="entry name" value="ATPASE_E1_E2"/>
    <property type="match status" value="1"/>
</dbReference>
<feature type="transmembrane region" description="Helical" evidence="15">
    <location>
        <begin position="660"/>
        <end position="676"/>
    </location>
</feature>
<evidence type="ECO:0000256" key="11">
    <source>
        <dbReference type="ARBA" id="ARBA00022967"/>
    </source>
</evidence>
<sequence length="705" mass="71857">MSAVAACPGCIAAPDERPALHAAAGADLVLSLPGIHCAGCIGGVERALTALPGVRSARVNLSRKRVSIVTDPGLGAEMPIRALAEAGYEAAELDAALLDTPDPKARALLARIAVAGFAMMNVMALSVAVWSGASAVTQDMFHWLSAAIALPAVTYAAQPFAVGAWTALRAGRMNMDVPIAVAIALACGSSLYETAFGGGTAWFDAALSLTFFLLIGRWLDHRARGRARSAAADLTALEMTRATVRRDGADIVVPVAALEVGDVVILHPGSRAPVDGIALDAATLDRAALTGESLPVPIDPEATVCAGEVVLGQPLRLRATARAEDSTLRRLAALLDVAETGRHRYSSLADRAAALYAPLVHLLAAAAFVGWWWHSGSAHTALGVATAVLIITCPCALGLAVPTVTTTVSGRLFKAGVLLKSGTALERLAEVDTVLLDKTGTLTTGRADLSGLDPAAAGIAAALARASAHPVSRAIAAALEGVAAAEVTDLREEPGQGITGQTVDGPVALTRGADGPVLVLPTGARPLTFAETLRPGAAEMIGALRARGFAVHMVTGDTAERAARIADQLGIAEVHAAASPTDKADLIDRLTAQGHKVLMLGDGLNDTTALARAHASLSPASALDAARAASDAVLLGDGLARVPLALAEARLAARRIRQNFGLAIAYNLVAVPLALLGLATPLIAAVAMSSSSVTVVLNALRRGRA</sequence>
<proteinExistence type="inferred from homology"/>
<dbReference type="InterPro" id="IPR018303">
    <property type="entry name" value="ATPase_P-typ_P_site"/>
</dbReference>
<feature type="transmembrane region" description="Helical" evidence="15">
    <location>
        <begin position="201"/>
        <end position="219"/>
    </location>
</feature>
<dbReference type="NCBIfam" id="TIGR01494">
    <property type="entry name" value="ATPase_P-type"/>
    <property type="match status" value="2"/>
</dbReference>
<dbReference type="PANTHER" id="PTHR43520:SF5">
    <property type="entry name" value="CATION-TRANSPORTING P-TYPE ATPASE-RELATED"/>
    <property type="match status" value="1"/>
</dbReference>
<dbReference type="PANTHER" id="PTHR43520">
    <property type="entry name" value="ATP7, ISOFORM B"/>
    <property type="match status" value="1"/>
</dbReference>
<dbReference type="SUPFAM" id="SSF55008">
    <property type="entry name" value="HMA, heavy metal-associated domain"/>
    <property type="match status" value="1"/>
</dbReference>
<dbReference type="STRING" id="390807.SAMN04488095_3143"/>
<keyword evidence="8" id="KW-0547">Nucleotide-binding</keyword>
<evidence type="ECO:0000256" key="15">
    <source>
        <dbReference type="SAM" id="Phobius"/>
    </source>
</evidence>
<accession>A0A1I3SFZ9</accession>
<dbReference type="Gene3D" id="3.40.50.1000">
    <property type="entry name" value="HAD superfamily/HAD-like"/>
    <property type="match status" value="1"/>
</dbReference>
<dbReference type="RefSeq" id="WP_092782926.1">
    <property type="nucleotide sequence ID" value="NZ_FORA01000004.1"/>
</dbReference>
<keyword evidence="6 15" id="KW-0812">Transmembrane</keyword>
<evidence type="ECO:0000256" key="2">
    <source>
        <dbReference type="ARBA" id="ARBA00006024"/>
    </source>
</evidence>
<gene>
    <name evidence="17" type="ORF">SAMN04488095_3143</name>
</gene>
<dbReference type="GO" id="GO:0043682">
    <property type="term" value="F:P-type divalent copper transporter activity"/>
    <property type="evidence" value="ECO:0007669"/>
    <property type="project" value="TreeGrafter"/>
</dbReference>
<evidence type="ECO:0000256" key="9">
    <source>
        <dbReference type="ARBA" id="ARBA00022840"/>
    </source>
</evidence>
<evidence type="ECO:0000256" key="7">
    <source>
        <dbReference type="ARBA" id="ARBA00022723"/>
    </source>
</evidence>
<keyword evidence="11" id="KW-1278">Translocase</keyword>
<keyword evidence="9" id="KW-0067">ATP-binding</keyword>
<evidence type="ECO:0000256" key="1">
    <source>
        <dbReference type="ARBA" id="ARBA00004651"/>
    </source>
</evidence>
<reference evidence="17 18" key="1">
    <citation type="submission" date="2016-10" db="EMBL/GenBank/DDBJ databases">
        <authorList>
            <person name="de Groot N.N."/>
        </authorList>
    </citation>
    <scope>NUCLEOTIDE SEQUENCE [LARGE SCALE GENOMIC DNA]</scope>
    <source>
        <strain evidence="17 18">DSM 19073</strain>
    </source>
</reference>
<feature type="transmembrane region" description="Helical" evidence="15">
    <location>
        <begin position="177"/>
        <end position="195"/>
    </location>
</feature>
<dbReference type="InterPro" id="IPR023214">
    <property type="entry name" value="HAD_sf"/>
</dbReference>
<name>A0A1I3SFZ9_9RHOB</name>
<dbReference type="Gene3D" id="2.70.150.10">
    <property type="entry name" value="Calcium-transporting ATPase, cytoplasmic transduction domain A"/>
    <property type="match status" value="1"/>
</dbReference>
<dbReference type="GO" id="GO:0005886">
    <property type="term" value="C:plasma membrane"/>
    <property type="evidence" value="ECO:0007669"/>
    <property type="project" value="UniProtKB-SubCell"/>
</dbReference>
<evidence type="ECO:0000256" key="3">
    <source>
        <dbReference type="ARBA" id="ARBA00022448"/>
    </source>
</evidence>
<evidence type="ECO:0000256" key="4">
    <source>
        <dbReference type="ARBA" id="ARBA00022475"/>
    </source>
</evidence>
<dbReference type="Gene3D" id="1.20.1110.10">
    <property type="entry name" value="Calcium-transporting ATPase, transmembrane domain"/>
    <property type="match status" value="1"/>
</dbReference>
<dbReference type="Gene3D" id="3.30.70.100">
    <property type="match status" value="1"/>
</dbReference>
<dbReference type="Pfam" id="PF00122">
    <property type="entry name" value="E1-E2_ATPase"/>
    <property type="match status" value="1"/>
</dbReference>
<evidence type="ECO:0000259" key="16">
    <source>
        <dbReference type="PROSITE" id="PS50846"/>
    </source>
</evidence>
<feature type="transmembrane region" description="Helical" evidence="15">
    <location>
        <begin position="380"/>
        <end position="404"/>
    </location>
</feature>
<comment type="similarity">
    <text evidence="2">Belongs to the cation transport ATPase (P-type) (TC 3.A.3) family. Type IB subfamily.</text>
</comment>
<keyword evidence="12 15" id="KW-1133">Transmembrane helix</keyword>
<dbReference type="PRINTS" id="PR00119">
    <property type="entry name" value="CATATPASE"/>
</dbReference>
<keyword evidence="13" id="KW-0406">Ion transport</keyword>
<keyword evidence="5" id="KW-0597">Phosphoprotein</keyword>
<keyword evidence="18" id="KW-1185">Reference proteome</keyword>
<evidence type="ECO:0000256" key="8">
    <source>
        <dbReference type="ARBA" id="ARBA00022741"/>
    </source>
</evidence>
<dbReference type="InterPro" id="IPR023298">
    <property type="entry name" value="ATPase_P-typ_TM_dom_sf"/>
</dbReference>
<dbReference type="SUPFAM" id="SSF81665">
    <property type="entry name" value="Calcium ATPase, transmembrane domain M"/>
    <property type="match status" value="1"/>
</dbReference>
<dbReference type="Pfam" id="PF00403">
    <property type="entry name" value="HMA"/>
    <property type="match status" value="1"/>
</dbReference>
<dbReference type="InterPro" id="IPR059000">
    <property type="entry name" value="ATPase_P-type_domA"/>
</dbReference>
<dbReference type="GO" id="GO:0016887">
    <property type="term" value="F:ATP hydrolysis activity"/>
    <property type="evidence" value="ECO:0007669"/>
    <property type="project" value="InterPro"/>
</dbReference>
<dbReference type="Proteomes" id="UP000199110">
    <property type="component" value="Unassembled WGS sequence"/>
</dbReference>
<dbReference type="GO" id="GO:0005507">
    <property type="term" value="F:copper ion binding"/>
    <property type="evidence" value="ECO:0007669"/>
    <property type="project" value="TreeGrafter"/>
</dbReference>
<keyword evidence="10" id="KW-0460">Magnesium</keyword>
<dbReference type="NCBIfam" id="TIGR01511">
    <property type="entry name" value="ATPase-IB1_Cu"/>
    <property type="match status" value="1"/>
</dbReference>
<dbReference type="InterPro" id="IPR008250">
    <property type="entry name" value="ATPase_P-typ_transduc_dom_A_sf"/>
</dbReference>
<keyword evidence="7" id="KW-0479">Metal-binding</keyword>
<dbReference type="SUPFAM" id="SSF56784">
    <property type="entry name" value="HAD-like"/>
    <property type="match status" value="1"/>
</dbReference>
<dbReference type="PROSITE" id="PS50846">
    <property type="entry name" value="HMA_2"/>
    <property type="match status" value="1"/>
</dbReference>
<dbReference type="CDD" id="cd00371">
    <property type="entry name" value="HMA"/>
    <property type="match status" value="1"/>
</dbReference>
<evidence type="ECO:0000256" key="14">
    <source>
        <dbReference type="ARBA" id="ARBA00023136"/>
    </source>
</evidence>
<keyword evidence="14 15" id="KW-0472">Membrane</keyword>
<feature type="transmembrane region" description="Helical" evidence="15">
    <location>
        <begin position="143"/>
        <end position="165"/>
    </location>
</feature>
<dbReference type="EMBL" id="FORA01000004">
    <property type="protein sequence ID" value="SFJ57698.1"/>
    <property type="molecule type" value="Genomic_DNA"/>
</dbReference>